<dbReference type="GO" id="GO:0003723">
    <property type="term" value="F:RNA binding"/>
    <property type="evidence" value="ECO:0007669"/>
    <property type="project" value="InterPro"/>
</dbReference>
<protein>
    <submittedName>
        <fullName evidence="1">60 kDa SS-A Ro ribonucleo</fullName>
    </submittedName>
</protein>
<dbReference type="GO" id="GO:1990904">
    <property type="term" value="C:ribonucleoprotein complex"/>
    <property type="evidence" value="ECO:0007669"/>
    <property type="project" value="TreeGrafter"/>
</dbReference>
<accession>A0A3M7S518</accession>
<organism evidence="1 2">
    <name type="scientific">Brachionus plicatilis</name>
    <name type="common">Marine rotifer</name>
    <name type="synonym">Brachionus muelleri</name>
    <dbReference type="NCBI Taxonomy" id="10195"/>
    <lineage>
        <taxon>Eukaryota</taxon>
        <taxon>Metazoa</taxon>
        <taxon>Spiralia</taxon>
        <taxon>Gnathifera</taxon>
        <taxon>Rotifera</taxon>
        <taxon>Eurotatoria</taxon>
        <taxon>Monogononta</taxon>
        <taxon>Pseudotrocha</taxon>
        <taxon>Ploima</taxon>
        <taxon>Brachionidae</taxon>
        <taxon>Brachionus</taxon>
    </lineage>
</organism>
<dbReference type="PANTHER" id="PTHR14202:SF0">
    <property type="entry name" value="RNA-BINDING PROTEIN RO60"/>
    <property type="match status" value="1"/>
</dbReference>
<gene>
    <name evidence="1" type="ORF">BpHYR1_031623</name>
</gene>
<dbReference type="AlphaFoldDB" id="A0A3M7S518"/>
<name>A0A3M7S518_BRAPC</name>
<dbReference type="InterPro" id="IPR036465">
    <property type="entry name" value="vWFA_dom_sf"/>
</dbReference>
<dbReference type="PANTHER" id="PTHR14202">
    <property type="entry name" value="60 KDA RIBONUCLEOPROTEIN SSA/RO"/>
    <property type="match status" value="1"/>
</dbReference>
<dbReference type="EMBL" id="REGN01002049">
    <property type="protein sequence ID" value="RNA30717.1"/>
    <property type="molecule type" value="Genomic_DNA"/>
</dbReference>
<evidence type="ECO:0000313" key="1">
    <source>
        <dbReference type="EMBL" id="RNA30717.1"/>
    </source>
</evidence>
<proteinExistence type="predicted"/>
<dbReference type="STRING" id="10195.A0A3M7S518"/>
<dbReference type="InterPro" id="IPR040322">
    <property type="entry name" value="TROVE2"/>
</dbReference>
<reference evidence="1 2" key="1">
    <citation type="journal article" date="2018" name="Sci. Rep.">
        <title>Genomic signatures of local adaptation to the degree of environmental predictability in rotifers.</title>
        <authorList>
            <person name="Franch-Gras L."/>
            <person name="Hahn C."/>
            <person name="Garcia-Roger E.M."/>
            <person name="Carmona M.J."/>
            <person name="Serra M."/>
            <person name="Gomez A."/>
        </authorList>
    </citation>
    <scope>NUCLEOTIDE SEQUENCE [LARGE SCALE GENOMIC DNA]</scope>
    <source>
        <strain evidence="1">HYR1</strain>
    </source>
</reference>
<dbReference type="SUPFAM" id="SSF140864">
    <property type="entry name" value="TROVE domain-like"/>
    <property type="match status" value="1"/>
</dbReference>
<comment type="caution">
    <text evidence="1">The sequence shown here is derived from an EMBL/GenBank/DDBJ whole genome shotgun (WGS) entry which is preliminary data.</text>
</comment>
<evidence type="ECO:0000313" key="2">
    <source>
        <dbReference type="Proteomes" id="UP000276133"/>
    </source>
</evidence>
<sequence length="482" mass="56437">MLDGETFLDQSLMDLNNSLKIKNFNIVILQILLTDIYSMIQPYNRHDLIMRYVLFGYRKIQSENLDSNLNLMEYLHDFEKLKFAKFGQEAAEIIKKHKLYLEHIPSRIFKFKELKNIQIWPSLIEQMNIEDFYENLHQILKKEIIQPNSSTEKFIFDKMLNRSNPHYVQISPISNCLASQINEHHITYKQLKESRLRSTTTTIEEGSVQENLRNFFWSAFKNSIQLLKFYTINEHFKSFNRRFKLLNIFCSPATVVKVRFDFDNKSQSRSYFNSKRIMIVMEINPQMRNATTLGLNYLNPLETSSAILLTLYYLNSNPNNVDLFVASDRLTRVELADKNSQSEPNLGTIDQILQGFVSIEKNPTDKIFEWTLQNKKFYDVFIFLVSSDQGNKKIQFEMDFVRANTIAKDTKLVVVNLSGKNTEPIAENGVITPSLLDLYINGWNFDTFFILDSFLKGKAISFFSAFYQSRSSLFIFILSSLN</sequence>
<dbReference type="Proteomes" id="UP000276133">
    <property type="component" value="Unassembled WGS sequence"/>
</dbReference>
<keyword evidence="2" id="KW-1185">Reference proteome</keyword>
<dbReference type="InterPro" id="IPR037214">
    <property type="entry name" value="TROVE_dom_sf"/>
</dbReference>
<dbReference type="OrthoDB" id="6098064at2759"/>
<dbReference type="Gene3D" id="3.40.50.410">
    <property type="entry name" value="von Willebrand factor, type A domain"/>
    <property type="match status" value="1"/>
</dbReference>